<dbReference type="Pfam" id="PF00348">
    <property type="entry name" value="polyprenyl_synt"/>
    <property type="match status" value="1"/>
</dbReference>
<evidence type="ECO:0000256" key="2">
    <source>
        <dbReference type="ARBA" id="ARBA00022679"/>
    </source>
</evidence>
<protein>
    <submittedName>
        <fullName evidence="7">Uncharacterized protein</fullName>
    </submittedName>
</protein>
<evidence type="ECO:0000256" key="5">
    <source>
        <dbReference type="ARBA" id="ARBA00033740"/>
    </source>
</evidence>
<evidence type="ECO:0000313" key="8">
    <source>
        <dbReference type="Proteomes" id="UP001153712"/>
    </source>
</evidence>
<dbReference type="Gene3D" id="1.10.600.10">
    <property type="entry name" value="Farnesyl Diphosphate Synthase"/>
    <property type="match status" value="1"/>
</dbReference>
<dbReference type="GO" id="GO:0004161">
    <property type="term" value="F:dimethylallyltranstransferase activity"/>
    <property type="evidence" value="ECO:0007669"/>
    <property type="project" value="TreeGrafter"/>
</dbReference>
<gene>
    <name evidence="7" type="ORF">PHYEVI_LOCUS2450</name>
</gene>
<dbReference type="AlphaFoldDB" id="A0A9N9XJ84"/>
<name>A0A9N9XJ84_PHYSR</name>
<evidence type="ECO:0000256" key="1">
    <source>
        <dbReference type="ARBA" id="ARBA00001946"/>
    </source>
</evidence>
<reference evidence="7" key="1">
    <citation type="submission" date="2022-01" db="EMBL/GenBank/DDBJ databases">
        <authorList>
            <person name="King R."/>
        </authorList>
    </citation>
    <scope>NUCLEOTIDE SEQUENCE</scope>
</reference>
<dbReference type="GO" id="GO:0005737">
    <property type="term" value="C:cytoplasm"/>
    <property type="evidence" value="ECO:0007669"/>
    <property type="project" value="TreeGrafter"/>
</dbReference>
<evidence type="ECO:0000313" key="7">
    <source>
        <dbReference type="EMBL" id="CAG9856023.1"/>
    </source>
</evidence>
<comment type="similarity">
    <text evidence="6">Belongs to the FPP/GGPP synthase family.</text>
</comment>
<dbReference type="GO" id="GO:0046872">
    <property type="term" value="F:metal ion binding"/>
    <property type="evidence" value="ECO:0007669"/>
    <property type="project" value="UniProtKB-KW"/>
</dbReference>
<keyword evidence="8" id="KW-1185">Reference proteome</keyword>
<evidence type="ECO:0000256" key="6">
    <source>
        <dbReference type="RuleBase" id="RU004466"/>
    </source>
</evidence>
<keyword evidence="2 6" id="KW-0808">Transferase</keyword>
<proteinExistence type="inferred from homology"/>
<dbReference type="PANTHER" id="PTHR11525:SF0">
    <property type="entry name" value="FARNESYL PYROPHOSPHATE SYNTHASE"/>
    <property type="match status" value="1"/>
</dbReference>
<comment type="pathway">
    <text evidence="5">Pheromone biosynthesis.</text>
</comment>
<organism evidence="7 8">
    <name type="scientific">Phyllotreta striolata</name>
    <name type="common">Striped flea beetle</name>
    <name type="synonym">Crioceris striolata</name>
    <dbReference type="NCBI Taxonomy" id="444603"/>
    <lineage>
        <taxon>Eukaryota</taxon>
        <taxon>Metazoa</taxon>
        <taxon>Ecdysozoa</taxon>
        <taxon>Arthropoda</taxon>
        <taxon>Hexapoda</taxon>
        <taxon>Insecta</taxon>
        <taxon>Pterygota</taxon>
        <taxon>Neoptera</taxon>
        <taxon>Endopterygota</taxon>
        <taxon>Coleoptera</taxon>
        <taxon>Polyphaga</taxon>
        <taxon>Cucujiformia</taxon>
        <taxon>Chrysomeloidea</taxon>
        <taxon>Chrysomelidae</taxon>
        <taxon>Galerucinae</taxon>
        <taxon>Alticini</taxon>
        <taxon>Phyllotreta</taxon>
    </lineage>
</organism>
<keyword evidence="4" id="KW-0460">Magnesium</keyword>
<keyword evidence="3" id="KW-0479">Metal-binding</keyword>
<dbReference type="InterPro" id="IPR039702">
    <property type="entry name" value="FPS1-like"/>
</dbReference>
<dbReference type="EMBL" id="OU900104">
    <property type="protein sequence ID" value="CAG9856023.1"/>
    <property type="molecule type" value="Genomic_DNA"/>
</dbReference>
<dbReference type="InterPro" id="IPR000092">
    <property type="entry name" value="Polyprenyl_synt"/>
</dbReference>
<dbReference type="InterPro" id="IPR008949">
    <property type="entry name" value="Isoprenoid_synthase_dom_sf"/>
</dbReference>
<accession>A0A9N9XJ84</accession>
<dbReference type="PANTHER" id="PTHR11525">
    <property type="entry name" value="FARNESYL-PYROPHOSPHATE SYNTHETASE"/>
    <property type="match status" value="1"/>
</dbReference>
<evidence type="ECO:0000256" key="4">
    <source>
        <dbReference type="ARBA" id="ARBA00022842"/>
    </source>
</evidence>
<dbReference type="SUPFAM" id="SSF48576">
    <property type="entry name" value="Terpenoid synthases"/>
    <property type="match status" value="1"/>
</dbReference>
<dbReference type="Proteomes" id="UP001153712">
    <property type="component" value="Chromosome 11"/>
</dbReference>
<comment type="cofactor">
    <cofactor evidence="1">
        <name>Mg(2+)</name>
        <dbReference type="ChEBI" id="CHEBI:18420"/>
    </cofactor>
</comment>
<sequence length="358" mass="41577">MSSLVYSRLLFVKRLPVFYQACKCYSNLAQPFIAVSQKIIADVDEIEDIEIYGNLKERTKNLLQHPRLIGDMESPNTTLKVFKILNPNEQKLDLVYLLGWLMEMLNGVLSIKSDSFHDIQTRNNTKSWHTDRTYNNQVSNDTVLMESYVFLQLKKYFSTHRNYVNILETFHEAFSDSLAGRNLELISKDLEKFDYNLLKNIAELKIAPMSFELPLKSALYLSNNSHIVYTEEIADVLKDIALLKKIKIDYLDSFGLLPEHFNIKHGYCSWLAIKSLEKVDGEQKAVLKEHYGKLESESIEKVNNVYKNSLLTGDYEKLKGKIYDDTKAKIENISHELLRKSLFCILDRTYSLKADDRM</sequence>
<dbReference type="OrthoDB" id="6680852at2759"/>
<evidence type="ECO:0000256" key="3">
    <source>
        <dbReference type="ARBA" id="ARBA00022723"/>
    </source>
</evidence>
<dbReference type="GO" id="GO:0042811">
    <property type="term" value="P:pheromone biosynthetic process"/>
    <property type="evidence" value="ECO:0007669"/>
    <property type="project" value="UniProtKB-ARBA"/>
</dbReference>
<dbReference type="GO" id="GO:0004337">
    <property type="term" value="F:(2E,6E)-farnesyl diphosphate synthase activity"/>
    <property type="evidence" value="ECO:0007669"/>
    <property type="project" value="TreeGrafter"/>
</dbReference>
<dbReference type="GO" id="GO:0045337">
    <property type="term" value="P:farnesyl diphosphate biosynthetic process"/>
    <property type="evidence" value="ECO:0007669"/>
    <property type="project" value="TreeGrafter"/>
</dbReference>